<comment type="caution">
    <text evidence="3">The sequence shown here is derived from an EMBL/GenBank/DDBJ whole genome shotgun (WGS) entry which is preliminary data.</text>
</comment>
<sequence>MKNFSTLLIASLLFSISLSAQKEIEMELDAFDEIKVLDQINVTLIKSDKNHAHITGDDTEKVSIKNKEGRLKIDMEADNFLDGNETNVTLYHTQDLSLIDGNEGAKIVSEGTMESKYLTIRSQEGAKIHLAVNARNLDTKAVTGGEITVTGTAENQEVTVRTGGDYNAKDLSSNQTDVTILAGGNAIVNVSDYVEANVTAGGTIEIYGNPETVKEDKTFGGSIIIRQ</sequence>
<dbReference type="EMBL" id="RBCJ01000001">
    <property type="protein sequence ID" value="RKN83461.1"/>
    <property type="molecule type" value="Genomic_DNA"/>
</dbReference>
<reference evidence="3 4" key="1">
    <citation type="submission" date="2018-10" db="EMBL/GenBank/DDBJ databases">
        <title>Ulvibacterium marinum gen. nov., sp. nov., a novel marine bacterium of the family Flavobacteriaceae, isolated from a culture of the green alga Ulva prolifera.</title>
        <authorList>
            <person name="Zhang Z."/>
        </authorList>
    </citation>
    <scope>NUCLEOTIDE SEQUENCE [LARGE SCALE GENOMIC DNA]</scope>
    <source>
        <strain evidence="3 4">CCMM003</strain>
    </source>
</reference>
<keyword evidence="4" id="KW-1185">Reference proteome</keyword>
<keyword evidence="1" id="KW-0732">Signal</keyword>
<dbReference type="RefSeq" id="WP_120710668.1">
    <property type="nucleotide sequence ID" value="NZ_RBCJ01000001.1"/>
</dbReference>
<proteinExistence type="predicted"/>
<dbReference type="OrthoDB" id="704821at2"/>
<name>A0A3B0CEE9_9FLAO</name>
<dbReference type="Gene3D" id="2.160.20.120">
    <property type="match status" value="1"/>
</dbReference>
<protein>
    <submittedName>
        <fullName evidence="3">DUF2807 domain-containing protein</fullName>
    </submittedName>
</protein>
<dbReference type="AlphaFoldDB" id="A0A3B0CEE9"/>
<feature type="domain" description="Putative auto-transporter adhesin head GIN" evidence="2">
    <location>
        <begin position="30"/>
        <end position="210"/>
    </location>
</feature>
<evidence type="ECO:0000313" key="3">
    <source>
        <dbReference type="EMBL" id="RKN83461.1"/>
    </source>
</evidence>
<accession>A0A3B0CEE9</accession>
<evidence type="ECO:0000259" key="2">
    <source>
        <dbReference type="Pfam" id="PF10988"/>
    </source>
</evidence>
<gene>
    <name evidence="3" type="ORF">D7Z94_06470</name>
</gene>
<feature type="chain" id="PRO_5017326566" evidence="1">
    <location>
        <begin position="23"/>
        <end position="227"/>
    </location>
</feature>
<evidence type="ECO:0000313" key="4">
    <source>
        <dbReference type="Proteomes" id="UP000276603"/>
    </source>
</evidence>
<evidence type="ECO:0000256" key="1">
    <source>
        <dbReference type="SAM" id="SignalP"/>
    </source>
</evidence>
<dbReference type="Proteomes" id="UP000276603">
    <property type="component" value="Unassembled WGS sequence"/>
</dbReference>
<organism evidence="3 4">
    <name type="scientific">Ulvibacterium marinum</name>
    <dbReference type="NCBI Taxonomy" id="2419782"/>
    <lineage>
        <taxon>Bacteria</taxon>
        <taxon>Pseudomonadati</taxon>
        <taxon>Bacteroidota</taxon>
        <taxon>Flavobacteriia</taxon>
        <taxon>Flavobacteriales</taxon>
        <taxon>Flavobacteriaceae</taxon>
        <taxon>Ulvibacterium</taxon>
    </lineage>
</organism>
<dbReference type="InterPro" id="IPR021255">
    <property type="entry name" value="DUF2807"/>
</dbReference>
<feature type="signal peptide" evidence="1">
    <location>
        <begin position="1"/>
        <end position="22"/>
    </location>
</feature>
<dbReference type="Pfam" id="PF10988">
    <property type="entry name" value="DUF2807"/>
    <property type="match status" value="1"/>
</dbReference>